<dbReference type="AlphaFoldDB" id="A0A0A9AZ03"/>
<name>A0A0A9AZ03_ARUDO</name>
<proteinExistence type="predicted"/>
<dbReference type="EMBL" id="GBRH01241524">
    <property type="protein sequence ID" value="JAD56371.1"/>
    <property type="molecule type" value="Transcribed_RNA"/>
</dbReference>
<reference evidence="1" key="1">
    <citation type="submission" date="2014-09" db="EMBL/GenBank/DDBJ databases">
        <authorList>
            <person name="Magalhaes I.L.F."/>
            <person name="Oliveira U."/>
            <person name="Santos F.R."/>
            <person name="Vidigal T.H.D.A."/>
            <person name="Brescovit A.D."/>
            <person name="Santos A.J."/>
        </authorList>
    </citation>
    <scope>NUCLEOTIDE SEQUENCE</scope>
    <source>
        <tissue evidence="1">Shoot tissue taken approximately 20 cm above the soil surface</tissue>
    </source>
</reference>
<sequence length="81" mass="9082">MAHAHIILLCGDDLLPKSRGERDVGQNPIRLDSDTWFLFRTGGILQGSSGEVVAMNLTTQCIRHNVRLPRMIMHFQLVILG</sequence>
<protein>
    <submittedName>
        <fullName evidence="1">Uncharacterized protein</fullName>
    </submittedName>
</protein>
<reference evidence="1" key="2">
    <citation type="journal article" date="2015" name="Data Brief">
        <title>Shoot transcriptome of the giant reed, Arundo donax.</title>
        <authorList>
            <person name="Barrero R.A."/>
            <person name="Guerrero F.D."/>
            <person name="Moolhuijzen P."/>
            <person name="Goolsby J.A."/>
            <person name="Tidwell J."/>
            <person name="Bellgard S.E."/>
            <person name="Bellgard M.I."/>
        </authorList>
    </citation>
    <scope>NUCLEOTIDE SEQUENCE</scope>
    <source>
        <tissue evidence="1">Shoot tissue taken approximately 20 cm above the soil surface</tissue>
    </source>
</reference>
<evidence type="ECO:0000313" key="1">
    <source>
        <dbReference type="EMBL" id="JAD56371.1"/>
    </source>
</evidence>
<accession>A0A0A9AZ03</accession>
<organism evidence="1">
    <name type="scientific">Arundo donax</name>
    <name type="common">Giant reed</name>
    <name type="synonym">Donax arundinaceus</name>
    <dbReference type="NCBI Taxonomy" id="35708"/>
    <lineage>
        <taxon>Eukaryota</taxon>
        <taxon>Viridiplantae</taxon>
        <taxon>Streptophyta</taxon>
        <taxon>Embryophyta</taxon>
        <taxon>Tracheophyta</taxon>
        <taxon>Spermatophyta</taxon>
        <taxon>Magnoliopsida</taxon>
        <taxon>Liliopsida</taxon>
        <taxon>Poales</taxon>
        <taxon>Poaceae</taxon>
        <taxon>PACMAD clade</taxon>
        <taxon>Arundinoideae</taxon>
        <taxon>Arundineae</taxon>
        <taxon>Arundo</taxon>
    </lineage>
</organism>